<feature type="compositionally biased region" description="Low complexity" evidence="1">
    <location>
        <begin position="1"/>
        <end position="14"/>
    </location>
</feature>
<dbReference type="RefSeq" id="WP_184076451.1">
    <property type="nucleotide sequence ID" value="NZ_JACHDS010000001.1"/>
</dbReference>
<organism evidence="2 3">
    <name type="scientific">Nocardiopsis mwathae</name>
    <dbReference type="NCBI Taxonomy" id="1472723"/>
    <lineage>
        <taxon>Bacteria</taxon>
        <taxon>Bacillati</taxon>
        <taxon>Actinomycetota</taxon>
        <taxon>Actinomycetes</taxon>
        <taxon>Streptosporangiales</taxon>
        <taxon>Nocardiopsidaceae</taxon>
        <taxon>Nocardiopsis</taxon>
    </lineage>
</organism>
<evidence type="ECO:0000313" key="3">
    <source>
        <dbReference type="Proteomes" id="UP000546642"/>
    </source>
</evidence>
<name>A0A7W9YJH2_9ACTN</name>
<feature type="compositionally biased region" description="Basic residues" evidence="1">
    <location>
        <begin position="15"/>
        <end position="25"/>
    </location>
</feature>
<feature type="region of interest" description="Disordered" evidence="1">
    <location>
        <begin position="1"/>
        <end position="86"/>
    </location>
</feature>
<evidence type="ECO:0000313" key="2">
    <source>
        <dbReference type="EMBL" id="MBB6173204.1"/>
    </source>
</evidence>
<proteinExistence type="predicted"/>
<accession>A0A7W9YJH2</accession>
<reference evidence="2 3" key="1">
    <citation type="submission" date="2020-08" db="EMBL/GenBank/DDBJ databases">
        <title>Sequencing the genomes of 1000 actinobacteria strains.</title>
        <authorList>
            <person name="Klenk H.-P."/>
        </authorList>
    </citation>
    <scope>NUCLEOTIDE SEQUENCE [LARGE SCALE GENOMIC DNA]</scope>
    <source>
        <strain evidence="2 3">DSM 46659</strain>
    </source>
</reference>
<protein>
    <submittedName>
        <fullName evidence="2">Uncharacterized protein</fullName>
    </submittedName>
</protein>
<gene>
    <name evidence="2" type="ORF">HNR23_003264</name>
</gene>
<dbReference type="AlphaFoldDB" id="A0A7W9YJH2"/>
<dbReference type="EMBL" id="JACHDS010000001">
    <property type="protein sequence ID" value="MBB6173204.1"/>
    <property type="molecule type" value="Genomic_DNA"/>
</dbReference>
<dbReference type="Proteomes" id="UP000546642">
    <property type="component" value="Unassembled WGS sequence"/>
</dbReference>
<sequence length="134" mass="14580">MNAAARTRARTTTSTRRKGPRRHRPYAAAPPPATAPDRARLTGPSAYAPPATPRGRTLRPLPAPELARRPSPHPALGAWSGRESARRTYRAYKRRILNETAGRTRALFPIWEQAPFSCAVIAALLLAKALGLLG</sequence>
<evidence type="ECO:0000256" key="1">
    <source>
        <dbReference type="SAM" id="MobiDB-lite"/>
    </source>
</evidence>
<keyword evidence="3" id="KW-1185">Reference proteome</keyword>
<comment type="caution">
    <text evidence="2">The sequence shown here is derived from an EMBL/GenBank/DDBJ whole genome shotgun (WGS) entry which is preliminary data.</text>
</comment>